<comment type="caution">
    <text evidence="1">The sequence shown here is derived from an EMBL/GenBank/DDBJ whole genome shotgun (WGS) entry which is preliminary data.</text>
</comment>
<gene>
    <name evidence="1" type="ORF">KIN20_013678</name>
</gene>
<dbReference type="Proteomes" id="UP001196413">
    <property type="component" value="Unassembled WGS sequence"/>
</dbReference>
<dbReference type="AlphaFoldDB" id="A0AAD5MCG9"/>
<sequence length="99" mass="11364">MRDLDISRKKPDTLELYKNIEDVSKAVTSYQIKKKVPNIREKLKFNVCFIQYQLLQILGNISGILPYSSLYCGKPDRVYDTSKKNGTRMAVELKCNGGM</sequence>
<reference evidence="1" key="1">
    <citation type="submission" date="2021-06" db="EMBL/GenBank/DDBJ databases">
        <title>Parelaphostrongylus tenuis whole genome reference sequence.</title>
        <authorList>
            <person name="Garwood T.J."/>
            <person name="Larsen P.A."/>
            <person name="Fountain-Jones N.M."/>
            <person name="Garbe J.R."/>
            <person name="Macchietto M.G."/>
            <person name="Kania S.A."/>
            <person name="Gerhold R.W."/>
            <person name="Richards J.E."/>
            <person name="Wolf T.M."/>
        </authorList>
    </citation>
    <scope>NUCLEOTIDE SEQUENCE</scope>
    <source>
        <strain evidence="1">MNPRO001-30</strain>
        <tissue evidence="1">Meninges</tissue>
    </source>
</reference>
<protein>
    <submittedName>
        <fullName evidence="1">Uncharacterized protein</fullName>
    </submittedName>
</protein>
<accession>A0AAD5MCG9</accession>
<proteinExistence type="predicted"/>
<dbReference type="EMBL" id="JAHQIW010002671">
    <property type="protein sequence ID" value="KAJ1356055.1"/>
    <property type="molecule type" value="Genomic_DNA"/>
</dbReference>
<organism evidence="1 2">
    <name type="scientific">Parelaphostrongylus tenuis</name>
    <name type="common">Meningeal worm</name>
    <dbReference type="NCBI Taxonomy" id="148309"/>
    <lineage>
        <taxon>Eukaryota</taxon>
        <taxon>Metazoa</taxon>
        <taxon>Ecdysozoa</taxon>
        <taxon>Nematoda</taxon>
        <taxon>Chromadorea</taxon>
        <taxon>Rhabditida</taxon>
        <taxon>Rhabditina</taxon>
        <taxon>Rhabditomorpha</taxon>
        <taxon>Strongyloidea</taxon>
        <taxon>Metastrongylidae</taxon>
        <taxon>Parelaphostrongylus</taxon>
    </lineage>
</organism>
<keyword evidence="2" id="KW-1185">Reference proteome</keyword>
<evidence type="ECO:0000313" key="1">
    <source>
        <dbReference type="EMBL" id="KAJ1356055.1"/>
    </source>
</evidence>
<name>A0AAD5MCG9_PARTN</name>
<evidence type="ECO:0000313" key="2">
    <source>
        <dbReference type="Proteomes" id="UP001196413"/>
    </source>
</evidence>